<dbReference type="InterPro" id="IPR002777">
    <property type="entry name" value="PFD_beta-like"/>
</dbReference>
<sequence length="167" mass="18833">MDGLTRTVSIGADRVLFCVGGSNSEALSCFPILHLPLTMADDTNRTAFLEIQGRMIEITGKLKQVQTQMRNKEGEKKRAFLTLEELRQLSDDTNTYKSVGRTFVLEPKSDLMNEQEQKLKDSEAAIASLQTSKEYLEKQMAEVENNLRELLNQDPGLARQIMSMSVM</sequence>
<keyword evidence="5" id="KW-1185">Reference proteome</keyword>
<comment type="caution">
    <text evidence="4">The sequence shown here is derived from an EMBL/GenBank/DDBJ whole genome shotgun (WGS) entry which is preliminary data.</text>
</comment>
<dbReference type="PANTHER" id="PTHR20903:SF0">
    <property type="entry name" value="PREFOLDIN SUBUNIT 1"/>
    <property type="match status" value="1"/>
</dbReference>
<dbReference type="Proteomes" id="UP000796880">
    <property type="component" value="Unassembled WGS sequence"/>
</dbReference>
<name>A0A8K0GQ22_9ROSA</name>
<proteinExistence type="inferred from homology"/>
<comment type="similarity">
    <text evidence="1">Belongs to the prefoldin subunit beta family.</text>
</comment>
<evidence type="ECO:0008006" key="6">
    <source>
        <dbReference type="Google" id="ProtNLM"/>
    </source>
</evidence>
<organism evidence="4 5">
    <name type="scientific">Rhamnella rubrinervis</name>
    <dbReference type="NCBI Taxonomy" id="2594499"/>
    <lineage>
        <taxon>Eukaryota</taxon>
        <taxon>Viridiplantae</taxon>
        <taxon>Streptophyta</taxon>
        <taxon>Embryophyta</taxon>
        <taxon>Tracheophyta</taxon>
        <taxon>Spermatophyta</taxon>
        <taxon>Magnoliopsida</taxon>
        <taxon>eudicotyledons</taxon>
        <taxon>Gunneridae</taxon>
        <taxon>Pentapetalae</taxon>
        <taxon>rosids</taxon>
        <taxon>fabids</taxon>
        <taxon>Rosales</taxon>
        <taxon>Rhamnaceae</taxon>
        <taxon>rhamnoid group</taxon>
        <taxon>Rhamneae</taxon>
        <taxon>Rhamnella</taxon>
    </lineage>
</organism>
<dbReference type="OrthoDB" id="5242628at2759"/>
<dbReference type="GO" id="GO:0016272">
    <property type="term" value="C:prefoldin complex"/>
    <property type="evidence" value="ECO:0007669"/>
    <property type="project" value="InterPro"/>
</dbReference>
<gene>
    <name evidence="4" type="ORF">FNV43_RR20015</name>
</gene>
<keyword evidence="3" id="KW-0175">Coiled coil</keyword>
<protein>
    <recommendedName>
        <fullName evidence="6">Prefoldin subunit 1</fullName>
    </recommendedName>
</protein>
<dbReference type="GO" id="GO:0009409">
    <property type="term" value="P:response to cold"/>
    <property type="evidence" value="ECO:0007669"/>
    <property type="project" value="UniProtKB-ARBA"/>
</dbReference>
<evidence type="ECO:0000256" key="2">
    <source>
        <dbReference type="ARBA" id="ARBA00023186"/>
    </source>
</evidence>
<dbReference type="GO" id="GO:0051082">
    <property type="term" value="F:unfolded protein binding"/>
    <property type="evidence" value="ECO:0007669"/>
    <property type="project" value="InterPro"/>
</dbReference>
<feature type="coiled-coil region" evidence="3">
    <location>
        <begin position="69"/>
        <end position="153"/>
    </location>
</feature>
<dbReference type="EMBL" id="VOIH02000009">
    <property type="protein sequence ID" value="KAF3437262.1"/>
    <property type="molecule type" value="Genomic_DNA"/>
</dbReference>
<evidence type="ECO:0000256" key="3">
    <source>
        <dbReference type="SAM" id="Coils"/>
    </source>
</evidence>
<dbReference type="Pfam" id="PF01920">
    <property type="entry name" value="Prefoldin_2"/>
    <property type="match status" value="1"/>
</dbReference>
<dbReference type="GO" id="GO:0005737">
    <property type="term" value="C:cytoplasm"/>
    <property type="evidence" value="ECO:0007669"/>
    <property type="project" value="TreeGrafter"/>
</dbReference>
<dbReference type="PANTHER" id="PTHR20903">
    <property type="entry name" value="PREFOLDIN SUBUNIT 1-RELATED"/>
    <property type="match status" value="1"/>
</dbReference>
<dbReference type="CDD" id="cd23164">
    <property type="entry name" value="Prefoldin_1"/>
    <property type="match status" value="1"/>
</dbReference>
<keyword evidence="2" id="KW-0143">Chaperone</keyword>
<dbReference type="GO" id="GO:0044183">
    <property type="term" value="F:protein folding chaperone"/>
    <property type="evidence" value="ECO:0007669"/>
    <property type="project" value="TreeGrafter"/>
</dbReference>
<reference evidence="4" key="1">
    <citation type="submission" date="2020-03" db="EMBL/GenBank/DDBJ databases">
        <title>A high-quality chromosome-level genome assembly of a woody plant with both climbing and erect habits, Rhamnella rubrinervis.</title>
        <authorList>
            <person name="Lu Z."/>
            <person name="Yang Y."/>
            <person name="Zhu X."/>
            <person name="Sun Y."/>
        </authorList>
    </citation>
    <scope>NUCLEOTIDE SEQUENCE</scope>
    <source>
        <strain evidence="4">BYM</strain>
        <tissue evidence="4">Leaf</tissue>
    </source>
</reference>
<dbReference type="InterPro" id="IPR009053">
    <property type="entry name" value="Prefoldin"/>
</dbReference>
<evidence type="ECO:0000256" key="1">
    <source>
        <dbReference type="ARBA" id="ARBA00008045"/>
    </source>
</evidence>
<accession>A0A8K0GQ22</accession>
<dbReference type="Gene3D" id="1.10.287.370">
    <property type="match status" value="1"/>
</dbReference>
<evidence type="ECO:0000313" key="4">
    <source>
        <dbReference type="EMBL" id="KAF3437262.1"/>
    </source>
</evidence>
<evidence type="ECO:0000313" key="5">
    <source>
        <dbReference type="Proteomes" id="UP000796880"/>
    </source>
</evidence>
<dbReference type="AlphaFoldDB" id="A0A8K0GQ22"/>
<dbReference type="SUPFAM" id="SSF46579">
    <property type="entry name" value="Prefoldin"/>
    <property type="match status" value="1"/>
</dbReference>